<dbReference type="EMBL" id="JARJLG010000037">
    <property type="protein sequence ID" value="KAJ7764567.1"/>
    <property type="molecule type" value="Genomic_DNA"/>
</dbReference>
<dbReference type="Pfam" id="PF01370">
    <property type="entry name" value="Epimerase"/>
    <property type="match status" value="1"/>
</dbReference>
<evidence type="ECO:0000313" key="9">
    <source>
        <dbReference type="Proteomes" id="UP001215280"/>
    </source>
</evidence>
<dbReference type="Proteomes" id="UP001215280">
    <property type="component" value="Unassembled WGS sequence"/>
</dbReference>
<evidence type="ECO:0000313" key="8">
    <source>
        <dbReference type="EMBL" id="KAJ7764567.1"/>
    </source>
</evidence>
<dbReference type="Gene3D" id="3.90.25.10">
    <property type="entry name" value="UDP-galactose 4-epimerase, domain 1"/>
    <property type="match status" value="1"/>
</dbReference>
<dbReference type="PANTHER" id="PTHR43238">
    <property type="entry name" value="GDP-L-FUCOSE SYNTHASE"/>
    <property type="match status" value="1"/>
</dbReference>
<gene>
    <name evidence="8" type="ORF">DFH07DRAFT_811656</name>
</gene>
<dbReference type="InterPro" id="IPR001509">
    <property type="entry name" value="Epimerase_deHydtase"/>
</dbReference>
<keyword evidence="5" id="KW-0560">Oxidoreductase</keyword>
<dbReference type="EC" id="1.1.1.271" evidence="3"/>
<dbReference type="GO" id="GO:0050577">
    <property type="term" value="F:GDP-L-fucose synthase activity"/>
    <property type="evidence" value="ECO:0007669"/>
    <property type="project" value="UniProtKB-EC"/>
</dbReference>
<dbReference type="GO" id="GO:0016853">
    <property type="term" value="F:isomerase activity"/>
    <property type="evidence" value="ECO:0007669"/>
    <property type="project" value="UniProtKB-KW"/>
</dbReference>
<comment type="similarity">
    <text evidence="2">Belongs to the NAD(P)-dependent epimerase/dehydratase family. Fucose synthase subfamily.</text>
</comment>
<dbReference type="AlphaFoldDB" id="A0AAD7NJJ9"/>
<dbReference type="CDD" id="cd05239">
    <property type="entry name" value="GDP_FS_SDR_e"/>
    <property type="match status" value="1"/>
</dbReference>
<evidence type="ECO:0000256" key="6">
    <source>
        <dbReference type="ARBA" id="ARBA00023235"/>
    </source>
</evidence>
<organism evidence="8 9">
    <name type="scientific">Mycena maculata</name>
    <dbReference type="NCBI Taxonomy" id="230809"/>
    <lineage>
        <taxon>Eukaryota</taxon>
        <taxon>Fungi</taxon>
        <taxon>Dikarya</taxon>
        <taxon>Basidiomycota</taxon>
        <taxon>Agaricomycotina</taxon>
        <taxon>Agaricomycetes</taxon>
        <taxon>Agaricomycetidae</taxon>
        <taxon>Agaricales</taxon>
        <taxon>Marasmiineae</taxon>
        <taxon>Mycenaceae</taxon>
        <taxon>Mycena</taxon>
    </lineage>
</organism>
<keyword evidence="4" id="KW-0521">NADP</keyword>
<dbReference type="SUPFAM" id="SSF51735">
    <property type="entry name" value="NAD(P)-binding Rossmann-fold domains"/>
    <property type="match status" value="1"/>
</dbReference>
<keyword evidence="9" id="KW-1185">Reference proteome</keyword>
<dbReference type="HAMAP" id="MF_00956">
    <property type="entry name" value="GDP_fucose_synth"/>
    <property type="match status" value="1"/>
</dbReference>
<dbReference type="InterPro" id="IPR036291">
    <property type="entry name" value="NAD(P)-bd_dom_sf"/>
</dbReference>
<feature type="domain" description="NAD-dependent epimerase/dehydratase" evidence="7">
    <location>
        <begin position="85"/>
        <end position="320"/>
    </location>
</feature>
<name>A0AAD7NJJ9_9AGAR</name>
<reference evidence="8" key="1">
    <citation type="submission" date="2023-03" db="EMBL/GenBank/DDBJ databases">
        <title>Massive genome expansion in bonnet fungi (Mycena s.s.) driven by repeated elements and novel gene families across ecological guilds.</title>
        <authorList>
            <consortium name="Lawrence Berkeley National Laboratory"/>
            <person name="Harder C.B."/>
            <person name="Miyauchi S."/>
            <person name="Viragh M."/>
            <person name="Kuo A."/>
            <person name="Thoen E."/>
            <person name="Andreopoulos B."/>
            <person name="Lu D."/>
            <person name="Skrede I."/>
            <person name="Drula E."/>
            <person name="Henrissat B."/>
            <person name="Morin E."/>
            <person name="Kohler A."/>
            <person name="Barry K."/>
            <person name="LaButti K."/>
            <person name="Morin E."/>
            <person name="Salamov A."/>
            <person name="Lipzen A."/>
            <person name="Mereny Z."/>
            <person name="Hegedus B."/>
            <person name="Baldrian P."/>
            <person name="Stursova M."/>
            <person name="Weitz H."/>
            <person name="Taylor A."/>
            <person name="Grigoriev I.V."/>
            <person name="Nagy L.G."/>
            <person name="Martin F."/>
            <person name="Kauserud H."/>
        </authorList>
    </citation>
    <scope>NUCLEOTIDE SEQUENCE</scope>
    <source>
        <strain evidence="8">CBHHK188m</strain>
    </source>
</reference>
<evidence type="ECO:0000256" key="3">
    <source>
        <dbReference type="ARBA" id="ARBA00012371"/>
    </source>
</evidence>
<evidence type="ECO:0000256" key="1">
    <source>
        <dbReference type="ARBA" id="ARBA00004883"/>
    </source>
</evidence>
<evidence type="ECO:0000259" key="7">
    <source>
        <dbReference type="Pfam" id="PF01370"/>
    </source>
</evidence>
<comment type="pathway">
    <text evidence="1">Nucleotide-sugar biosynthesis; GDP-L-fucose biosynthesis via de novo pathway; GDP-L-fucose from GDP-alpha-D-mannose: step 2/2.</text>
</comment>
<protein>
    <recommendedName>
        <fullName evidence="3">GDP-L-fucose synthase</fullName>
        <ecNumber evidence="3">1.1.1.271</ecNumber>
    </recommendedName>
</protein>
<dbReference type="InterPro" id="IPR028614">
    <property type="entry name" value="GDP_fucose/colitose_synth"/>
</dbReference>
<keyword evidence="6" id="KW-0413">Isomerase</keyword>
<dbReference type="PANTHER" id="PTHR43238:SF1">
    <property type="entry name" value="GDP-L-FUCOSE SYNTHASE"/>
    <property type="match status" value="1"/>
</dbReference>
<sequence>MVSRTTMLTSLYKPFFLGRPDLECNDLLPLFPSCSISVRGAARAAINIFSSCGHPPPRIPVYGAGSLKRSFLFDNSSNQTEMAVVLVTGGRGLVGKAIEHIINTEPIGSKFGKLPNETWVFVGSSEADLRDPEQTCKLYEKYKPTHVIHLAALVGGVYRNMKYKLTFLRDNILINDNILHTAYTHKTVKVVSCLSTCIFPDDIEYPLDESKLHGGLPHSSNFGYAHAKRMVDVQNRAYKEEFGCNFTAAIPTSVFGPHDNHDLENAHVIPALMHRCYLAKKNGTPFVVGGSGRPLRQFIFSWDLAKLFIWMLRNHDDVEPIILSVAEEEEMSVKEIADAIVKAMGFEGEYSFDTTRSDGQFRKPASNKRLLELIGGFEFTPFEQALDLSVKWFMENYETARTGEITA</sequence>
<accession>A0AAD7NJJ9</accession>
<comment type="caution">
    <text evidence="8">The sequence shown here is derived from an EMBL/GenBank/DDBJ whole genome shotgun (WGS) entry which is preliminary data.</text>
</comment>
<dbReference type="Gene3D" id="3.40.50.720">
    <property type="entry name" value="NAD(P)-binding Rossmann-like Domain"/>
    <property type="match status" value="1"/>
</dbReference>
<evidence type="ECO:0000256" key="2">
    <source>
        <dbReference type="ARBA" id="ARBA00005959"/>
    </source>
</evidence>
<evidence type="ECO:0000256" key="4">
    <source>
        <dbReference type="ARBA" id="ARBA00022857"/>
    </source>
</evidence>
<evidence type="ECO:0000256" key="5">
    <source>
        <dbReference type="ARBA" id="ARBA00023002"/>
    </source>
</evidence>
<proteinExistence type="inferred from homology"/>